<dbReference type="EMBL" id="JBHLWP010000022">
    <property type="protein sequence ID" value="MFC0254434.1"/>
    <property type="molecule type" value="Genomic_DNA"/>
</dbReference>
<proteinExistence type="predicted"/>
<comment type="caution">
    <text evidence="2">The sequence shown here is derived from an EMBL/GenBank/DDBJ whole genome shotgun (WGS) entry which is preliminary data.</text>
</comment>
<organism evidence="2 3">
    <name type="scientific">Massilia consociata</name>
    <dbReference type="NCBI Taxonomy" id="760117"/>
    <lineage>
        <taxon>Bacteria</taxon>
        <taxon>Pseudomonadati</taxon>
        <taxon>Pseudomonadota</taxon>
        <taxon>Betaproteobacteria</taxon>
        <taxon>Burkholderiales</taxon>
        <taxon>Oxalobacteraceae</taxon>
        <taxon>Telluria group</taxon>
        <taxon>Massilia</taxon>
    </lineage>
</organism>
<feature type="chain" id="PRO_5045533673" evidence="1">
    <location>
        <begin position="30"/>
        <end position="179"/>
    </location>
</feature>
<gene>
    <name evidence="2" type="ORF">ACFFJK_21300</name>
</gene>
<keyword evidence="1" id="KW-0732">Signal</keyword>
<dbReference type="Pfam" id="PF14352">
    <property type="entry name" value="DUF4402"/>
    <property type="match status" value="1"/>
</dbReference>
<protein>
    <submittedName>
        <fullName evidence="2">DUF4402 domain-containing protein</fullName>
    </submittedName>
</protein>
<keyword evidence="3" id="KW-1185">Reference proteome</keyword>
<evidence type="ECO:0000313" key="3">
    <source>
        <dbReference type="Proteomes" id="UP001589773"/>
    </source>
</evidence>
<sequence length="179" mass="16851">MSKYARFTSTQLSLAALAVAVAAAGSATAASISATASGTVIAPIDITKTADLAFGNFAASAAPGTVTISTSGARTTGGGVTGISGGTAPSAAQFNVTGQASATYSINVVADPLTSGGNTMSFAPVTDLDGAGAIAGTVASGTLSAGGTQSIFVGGVLTVAANQAAGTYSGNVTATVNYN</sequence>
<feature type="signal peptide" evidence="1">
    <location>
        <begin position="1"/>
        <end position="29"/>
    </location>
</feature>
<evidence type="ECO:0000313" key="2">
    <source>
        <dbReference type="EMBL" id="MFC0254434.1"/>
    </source>
</evidence>
<dbReference type="Proteomes" id="UP001589773">
    <property type="component" value="Unassembled WGS sequence"/>
</dbReference>
<accession>A0ABV6FLP0</accession>
<name>A0ABV6FLP0_9BURK</name>
<reference evidence="2 3" key="1">
    <citation type="submission" date="2024-09" db="EMBL/GenBank/DDBJ databases">
        <authorList>
            <person name="Sun Q."/>
            <person name="Mori K."/>
        </authorList>
    </citation>
    <scope>NUCLEOTIDE SEQUENCE [LARGE SCALE GENOMIC DNA]</scope>
    <source>
        <strain evidence="2 3">CCM 7792</strain>
    </source>
</reference>
<dbReference type="RefSeq" id="WP_379681686.1">
    <property type="nucleotide sequence ID" value="NZ_JBHLWP010000022.1"/>
</dbReference>
<evidence type="ECO:0000256" key="1">
    <source>
        <dbReference type="SAM" id="SignalP"/>
    </source>
</evidence>
<dbReference type="InterPro" id="IPR025514">
    <property type="entry name" value="DUF4402"/>
</dbReference>